<sequence length="111" mass="12609">MTADQILSHHLSAFGNNDLDEIIKDYTEESIVFSETGVVSGISAIREFFIEMFRMIPSGSEFEMKQMNVVFNVAHIIWSSKSSTAEIPYGSDTFVFEQDKIKFHTVSAYLK</sequence>
<dbReference type="InterPro" id="IPR032710">
    <property type="entry name" value="NTF2-like_dom_sf"/>
</dbReference>
<protein>
    <submittedName>
        <fullName evidence="1">Nuclear transport factor 2 family protein</fullName>
    </submittedName>
</protein>
<accession>A0A4R0MPH6</accession>
<reference evidence="1 2" key="1">
    <citation type="submission" date="2019-02" db="EMBL/GenBank/DDBJ databases">
        <title>Pedobacter sp. RP-1-13 sp. nov., isolated from Arctic soil.</title>
        <authorList>
            <person name="Dahal R.H."/>
        </authorList>
    </citation>
    <scope>NUCLEOTIDE SEQUENCE [LARGE SCALE GENOMIC DNA]</scope>
    <source>
        <strain evidence="1 2">RP-1-13</strain>
    </source>
</reference>
<dbReference type="RefSeq" id="WP_131554587.1">
    <property type="nucleotide sequence ID" value="NZ_SJSK01000005.1"/>
</dbReference>
<evidence type="ECO:0000313" key="2">
    <source>
        <dbReference type="Proteomes" id="UP000292884"/>
    </source>
</evidence>
<name>A0A4R0MPH6_9SPHI</name>
<gene>
    <name evidence="1" type="ORF">EZ428_17995</name>
</gene>
<dbReference type="Proteomes" id="UP000292884">
    <property type="component" value="Unassembled WGS sequence"/>
</dbReference>
<proteinExistence type="predicted"/>
<organism evidence="1 2">
    <name type="scientific">Pedobacter frigiditerrae</name>
    <dbReference type="NCBI Taxonomy" id="2530452"/>
    <lineage>
        <taxon>Bacteria</taxon>
        <taxon>Pseudomonadati</taxon>
        <taxon>Bacteroidota</taxon>
        <taxon>Sphingobacteriia</taxon>
        <taxon>Sphingobacteriales</taxon>
        <taxon>Sphingobacteriaceae</taxon>
        <taxon>Pedobacter</taxon>
    </lineage>
</organism>
<dbReference type="OrthoDB" id="680344at2"/>
<dbReference type="AlphaFoldDB" id="A0A4R0MPH6"/>
<keyword evidence="2" id="KW-1185">Reference proteome</keyword>
<comment type="caution">
    <text evidence="1">The sequence shown here is derived from an EMBL/GenBank/DDBJ whole genome shotgun (WGS) entry which is preliminary data.</text>
</comment>
<evidence type="ECO:0000313" key="1">
    <source>
        <dbReference type="EMBL" id="TCC88533.1"/>
    </source>
</evidence>
<dbReference type="Gene3D" id="3.10.450.50">
    <property type="match status" value="1"/>
</dbReference>
<dbReference type="EMBL" id="SJSK01000005">
    <property type="protein sequence ID" value="TCC88533.1"/>
    <property type="molecule type" value="Genomic_DNA"/>
</dbReference>
<dbReference type="SUPFAM" id="SSF54427">
    <property type="entry name" value="NTF2-like"/>
    <property type="match status" value="1"/>
</dbReference>